<name>B6K1C4_SCHJY</name>
<feature type="compositionally biased region" description="Low complexity" evidence="10">
    <location>
        <begin position="151"/>
        <end position="160"/>
    </location>
</feature>
<organism evidence="11 13">
    <name type="scientific">Schizosaccharomyces japonicus (strain yFS275 / FY16936)</name>
    <name type="common">Fission yeast</name>
    <dbReference type="NCBI Taxonomy" id="402676"/>
    <lineage>
        <taxon>Eukaryota</taxon>
        <taxon>Fungi</taxon>
        <taxon>Dikarya</taxon>
        <taxon>Ascomycota</taxon>
        <taxon>Taphrinomycotina</taxon>
        <taxon>Schizosaccharomycetes</taxon>
        <taxon>Schizosaccharomycetales</taxon>
        <taxon>Schizosaccharomycetaceae</taxon>
        <taxon>Schizosaccharomyces</taxon>
    </lineage>
</organism>
<dbReference type="GO" id="GO:0016592">
    <property type="term" value="C:mediator complex"/>
    <property type="evidence" value="ECO:0000318"/>
    <property type="project" value="GO_Central"/>
</dbReference>
<keyword evidence="4 8" id="KW-0805">Transcription regulation</keyword>
<evidence type="ECO:0000256" key="1">
    <source>
        <dbReference type="ARBA" id="ARBA00004123"/>
    </source>
</evidence>
<dbReference type="InterPro" id="IPR044888">
    <property type="entry name" value="Mediatior_Med7_sf"/>
</dbReference>
<keyword evidence="9" id="KW-0175">Coiled coil</keyword>
<evidence type="ECO:0000256" key="9">
    <source>
        <dbReference type="SAM" id="Coils"/>
    </source>
</evidence>
<evidence type="ECO:0000256" key="6">
    <source>
        <dbReference type="ARBA" id="ARBA00023163"/>
    </source>
</evidence>
<dbReference type="GO" id="GO:0000791">
    <property type="term" value="C:euchromatin"/>
    <property type="evidence" value="ECO:0007669"/>
    <property type="project" value="EnsemblFungi"/>
</dbReference>
<evidence type="ECO:0000256" key="4">
    <source>
        <dbReference type="ARBA" id="ARBA00023015"/>
    </source>
</evidence>
<dbReference type="eggNOG" id="KOG0570">
    <property type="taxonomic scope" value="Eukaryota"/>
</dbReference>
<evidence type="ECO:0000256" key="5">
    <source>
        <dbReference type="ARBA" id="ARBA00023159"/>
    </source>
</evidence>
<evidence type="ECO:0000313" key="13">
    <source>
        <dbReference type="Proteomes" id="UP000001744"/>
    </source>
</evidence>
<dbReference type="OMA" id="GIMAKAP"/>
<dbReference type="PANTHER" id="PTHR21428:SF11">
    <property type="entry name" value="MEDIATOR OF RNA POLYMERASE II TRANSCRIPTION SUBUNIT 7"/>
    <property type="match status" value="1"/>
</dbReference>
<evidence type="ECO:0000256" key="7">
    <source>
        <dbReference type="ARBA" id="ARBA00023242"/>
    </source>
</evidence>
<gene>
    <name evidence="12" type="primary">med7</name>
    <name evidence="11" type="ORF">SJAG_02849</name>
</gene>
<dbReference type="HOGENOM" id="CLU_774237_0_0_1"/>
<evidence type="ECO:0000256" key="2">
    <source>
        <dbReference type="ARBA" id="ARBA00009994"/>
    </source>
</evidence>
<dbReference type="InterPro" id="IPR037212">
    <property type="entry name" value="Med7/Med21-like"/>
</dbReference>
<reference evidence="11 13" key="1">
    <citation type="journal article" date="2011" name="Science">
        <title>Comparative functional genomics of the fission yeasts.</title>
        <authorList>
            <person name="Rhind N."/>
            <person name="Chen Z."/>
            <person name="Yassour M."/>
            <person name="Thompson D.A."/>
            <person name="Haas B.J."/>
            <person name="Habib N."/>
            <person name="Wapinski I."/>
            <person name="Roy S."/>
            <person name="Lin M.F."/>
            <person name="Heiman D.I."/>
            <person name="Young S.K."/>
            <person name="Furuya K."/>
            <person name="Guo Y."/>
            <person name="Pidoux A."/>
            <person name="Chen H.M."/>
            <person name="Robbertse B."/>
            <person name="Goldberg J.M."/>
            <person name="Aoki K."/>
            <person name="Bayne E.H."/>
            <person name="Berlin A.M."/>
            <person name="Desjardins C.A."/>
            <person name="Dobbs E."/>
            <person name="Dukaj L."/>
            <person name="Fan L."/>
            <person name="FitzGerald M.G."/>
            <person name="French C."/>
            <person name="Gujja S."/>
            <person name="Hansen K."/>
            <person name="Keifenheim D."/>
            <person name="Levin J.Z."/>
            <person name="Mosher R.A."/>
            <person name="Mueller C.A."/>
            <person name="Pfiffner J."/>
            <person name="Priest M."/>
            <person name="Russ C."/>
            <person name="Smialowska A."/>
            <person name="Swoboda P."/>
            <person name="Sykes S.M."/>
            <person name="Vaughn M."/>
            <person name="Vengrova S."/>
            <person name="Yoder R."/>
            <person name="Zeng Q."/>
            <person name="Allshire R."/>
            <person name="Baulcombe D."/>
            <person name="Birren B.W."/>
            <person name="Brown W."/>
            <person name="Ekwall K."/>
            <person name="Kellis M."/>
            <person name="Leatherwood J."/>
            <person name="Levin H."/>
            <person name="Margalit H."/>
            <person name="Martienssen R."/>
            <person name="Nieduszynski C.A."/>
            <person name="Spatafora J.W."/>
            <person name="Friedman N."/>
            <person name="Dalgaard J.Z."/>
            <person name="Baumann P."/>
            <person name="Niki H."/>
            <person name="Regev A."/>
            <person name="Nusbaum C."/>
        </authorList>
    </citation>
    <scope>NUCLEOTIDE SEQUENCE [LARGE SCALE GENOMIC DNA]</scope>
    <source>
        <strain evidence="13">yFS275 / FY16936</strain>
    </source>
</reference>
<dbReference type="Gene3D" id="6.10.140.1520">
    <property type="match status" value="1"/>
</dbReference>
<dbReference type="GeneID" id="7048533"/>
<feature type="coiled-coil region" evidence="9">
    <location>
        <begin position="229"/>
        <end position="263"/>
    </location>
</feature>
<comment type="function">
    <text evidence="8">Component of the Mediator complex, a coactivator involved in the regulated transcription of nearly all RNA polymerase II-dependent genes. Mediator functions as a bridge to convey information from gene-specific regulatory proteins to the basal RNA polymerase II transcription machinery.</text>
</comment>
<sequence length="325" mass="36972">MDSPKLQLFSAFPPPPSYYKLFTEENRKKAFPETKTEDMKVDEEETDEVKQLRHVFTKPDYPKEGTYMMFGDNWQTKIVFPSLEEFGIPQFYKKLDDGAGNAIRLSEQNPLLPKVKEDEGDSAEASTAKKEPSPSDDKVKMEEDETEDKTSLSTTTAESTTTQPVIAHIADELKRLSRSLMLNFLELLGIMAKAPDQFPTKTENMRVILLNIHHLINEYRPHQARESLIVLLEKQLSSIQNNCDDLRQKNETLKSTLDKYKALDVADTEITSFVHSCTDFPPLPDTINHVNAQDEIEAQSAKTKLQRQTLAVEVMKNSAEDITSN</sequence>
<comment type="subunit">
    <text evidence="8">Component of the Mediator complex.</text>
</comment>
<feature type="compositionally biased region" description="Basic and acidic residues" evidence="10">
    <location>
        <begin position="127"/>
        <end position="141"/>
    </location>
</feature>
<evidence type="ECO:0000256" key="8">
    <source>
        <dbReference type="RuleBase" id="RU364060"/>
    </source>
</evidence>
<dbReference type="InterPro" id="IPR009244">
    <property type="entry name" value="Mediatior_Med7"/>
</dbReference>
<dbReference type="GO" id="GO:0006357">
    <property type="term" value="P:regulation of transcription by RNA polymerase II"/>
    <property type="evidence" value="ECO:0000318"/>
    <property type="project" value="GO_Central"/>
</dbReference>
<dbReference type="PANTHER" id="PTHR21428">
    <property type="entry name" value="MEDIATOR OF RNA POLYMERASE II TRANSCRIPTION SUBUNIT 7"/>
    <property type="match status" value="1"/>
</dbReference>
<keyword evidence="13" id="KW-1185">Reference proteome</keyword>
<evidence type="ECO:0000313" key="12">
    <source>
        <dbReference type="JaponicusDB" id="SJAG_02849"/>
    </source>
</evidence>
<keyword evidence="6 8" id="KW-0804">Transcription</keyword>
<accession>B6K1C4</accession>
<dbReference type="RefSeq" id="XP_002174038.1">
    <property type="nucleotide sequence ID" value="XM_002174002.2"/>
</dbReference>
<dbReference type="SUPFAM" id="SSF140718">
    <property type="entry name" value="Mediator hinge subcomplex-like"/>
    <property type="match status" value="1"/>
</dbReference>
<evidence type="ECO:0000256" key="3">
    <source>
        <dbReference type="ARBA" id="ARBA00020631"/>
    </source>
</evidence>
<dbReference type="AlphaFoldDB" id="B6K1C4"/>
<proteinExistence type="inferred from homology"/>
<evidence type="ECO:0000256" key="10">
    <source>
        <dbReference type="SAM" id="MobiDB-lite"/>
    </source>
</evidence>
<dbReference type="EMBL" id="KE651166">
    <property type="protein sequence ID" value="EEB07745.1"/>
    <property type="molecule type" value="Genomic_DNA"/>
</dbReference>
<dbReference type="STRING" id="402676.B6K1C4"/>
<evidence type="ECO:0000313" key="11">
    <source>
        <dbReference type="EMBL" id="EEB07745.1"/>
    </source>
</evidence>
<keyword evidence="5 8" id="KW-0010">Activator</keyword>
<dbReference type="OrthoDB" id="10253553at2759"/>
<comment type="subcellular location">
    <subcellularLocation>
        <location evidence="1 8">Nucleus</location>
    </subcellularLocation>
</comment>
<dbReference type="VEuPathDB" id="FungiDB:SJAG_02849"/>
<dbReference type="Proteomes" id="UP000001744">
    <property type="component" value="Unassembled WGS sequence"/>
</dbReference>
<dbReference type="Pfam" id="PF05983">
    <property type="entry name" value="Med7"/>
    <property type="match status" value="1"/>
</dbReference>
<dbReference type="JaponicusDB" id="SJAG_02849">
    <property type="gene designation" value="med7"/>
</dbReference>
<keyword evidence="7 8" id="KW-0539">Nucleus</keyword>
<dbReference type="Gene3D" id="6.10.140.200">
    <property type="match status" value="1"/>
</dbReference>
<dbReference type="GO" id="GO:0070847">
    <property type="term" value="C:core mediator complex"/>
    <property type="evidence" value="ECO:0000318"/>
    <property type="project" value="GO_Central"/>
</dbReference>
<dbReference type="GO" id="GO:0003713">
    <property type="term" value="F:transcription coactivator activity"/>
    <property type="evidence" value="ECO:0007669"/>
    <property type="project" value="EnsemblFungi"/>
</dbReference>
<comment type="similarity">
    <text evidence="2 8">Belongs to the Mediator complex subunit 7 family.</text>
</comment>
<protein>
    <recommendedName>
        <fullName evidence="3 8">Mediator of RNA polymerase II transcription subunit 7</fullName>
    </recommendedName>
</protein>
<feature type="region of interest" description="Disordered" evidence="10">
    <location>
        <begin position="106"/>
        <end position="160"/>
    </location>
</feature>